<dbReference type="InterPro" id="IPR004841">
    <property type="entry name" value="AA-permease/SLC12A_dom"/>
</dbReference>
<comment type="subcellular location">
    <subcellularLocation>
        <location evidence="1">Membrane</location>
        <topology evidence="1">Multi-pass membrane protein</topology>
    </subcellularLocation>
</comment>
<keyword evidence="7" id="KW-0614">Plasmid</keyword>
<evidence type="ECO:0000313" key="7">
    <source>
        <dbReference type="EMBL" id="BDP44066.1"/>
    </source>
</evidence>
<dbReference type="PANTHER" id="PTHR42770">
    <property type="entry name" value="AMINO ACID TRANSPORTER-RELATED"/>
    <property type="match status" value="1"/>
</dbReference>
<feature type="transmembrane region" description="Helical" evidence="5">
    <location>
        <begin position="252"/>
        <end position="272"/>
    </location>
</feature>
<dbReference type="Proteomes" id="UP001064971">
    <property type="component" value="Plasmid pDAETH-2"/>
</dbReference>
<feature type="transmembrane region" description="Helical" evidence="5">
    <location>
        <begin position="64"/>
        <end position="86"/>
    </location>
</feature>
<feature type="transmembrane region" description="Helical" evidence="5">
    <location>
        <begin position="172"/>
        <end position="194"/>
    </location>
</feature>
<sequence length="462" mass="49564">MSTEGVGGAPLPADERVGVEEFGYRQELRRALSFWDLLVYGMIFMVPIAPFGIFGYVFGASKGMVALAYLIGMVAMFFTAMSYRAMSRDFPVSGSVYAYAQRGIGQAAGFFAGWLILLDYILIPALLYVVSAAALSPLFPGVPRAAWVVGFLLIGAAINLRGVELTARTNRVFLVLELTVLFAFLLVGLIALYSGAGAGRLTLAPLYQPGVVTPALVGAAVSVAALSFLGFDAISTLSEEVKDRRRNTVGRATLAALFLMGGLFILQTWVAADLSRGLTFKSPDTAFYEAAAVAGGGWLSLLTAGATALAWGVANSLVSQAAISRILYAMARDRQLPAPLARVHPTFKTPYVSILIVVLVSLVVALAFIDDVARLTNLVNFGALTGFLFLHASVIYHFLVRRGSRNYFSHLLLPGIGFVIIAYVLYTMNTETKLLGLGWLAVGIVYYLVLTRVLRRGAALEV</sequence>
<evidence type="ECO:0000256" key="2">
    <source>
        <dbReference type="ARBA" id="ARBA00022692"/>
    </source>
</evidence>
<feature type="transmembrane region" description="Helical" evidence="5">
    <location>
        <begin position="349"/>
        <end position="369"/>
    </location>
</feature>
<evidence type="ECO:0000313" key="8">
    <source>
        <dbReference type="Proteomes" id="UP001064971"/>
    </source>
</evidence>
<feature type="transmembrane region" description="Helical" evidence="5">
    <location>
        <begin position="37"/>
        <end position="58"/>
    </location>
</feature>
<keyword evidence="8" id="KW-1185">Reference proteome</keyword>
<dbReference type="PIRSF" id="PIRSF006060">
    <property type="entry name" value="AA_transporter"/>
    <property type="match status" value="1"/>
</dbReference>
<feature type="domain" description="Amino acid permease/ SLC12A" evidence="6">
    <location>
        <begin position="60"/>
        <end position="405"/>
    </location>
</feature>
<evidence type="ECO:0000256" key="3">
    <source>
        <dbReference type="ARBA" id="ARBA00022989"/>
    </source>
</evidence>
<feature type="transmembrane region" description="Helical" evidence="5">
    <location>
        <begin position="142"/>
        <end position="160"/>
    </location>
</feature>
<dbReference type="Pfam" id="PF00324">
    <property type="entry name" value="AA_permease"/>
    <property type="match status" value="1"/>
</dbReference>
<feature type="transmembrane region" description="Helical" evidence="5">
    <location>
        <begin position="434"/>
        <end position="454"/>
    </location>
</feature>
<keyword evidence="2 5" id="KW-0812">Transmembrane</keyword>
<evidence type="ECO:0000259" key="6">
    <source>
        <dbReference type="Pfam" id="PF00324"/>
    </source>
</evidence>
<dbReference type="PANTHER" id="PTHR42770:SF16">
    <property type="entry name" value="AMINO ACID PERMEASE"/>
    <property type="match status" value="1"/>
</dbReference>
<keyword evidence="3 5" id="KW-1133">Transmembrane helix</keyword>
<feature type="transmembrane region" description="Helical" evidence="5">
    <location>
        <begin position="107"/>
        <end position="130"/>
    </location>
</feature>
<geneLocation type="plasmid" evidence="7 8">
    <name>pDAETH-2</name>
</geneLocation>
<dbReference type="Gene3D" id="1.20.1740.10">
    <property type="entry name" value="Amino acid/polyamine transporter I"/>
    <property type="match status" value="1"/>
</dbReference>
<name>A0ABM8AK28_9DEIO</name>
<keyword evidence="4 5" id="KW-0472">Membrane</keyword>
<dbReference type="InterPro" id="IPR050367">
    <property type="entry name" value="APC_superfamily"/>
</dbReference>
<dbReference type="RefSeq" id="WP_344870211.1">
    <property type="nucleotide sequence ID" value="NZ_BAABDW010000077.1"/>
</dbReference>
<feature type="transmembrane region" description="Helical" evidence="5">
    <location>
        <begin position="381"/>
        <end position="399"/>
    </location>
</feature>
<feature type="transmembrane region" description="Helical" evidence="5">
    <location>
        <begin position="411"/>
        <end position="428"/>
    </location>
</feature>
<evidence type="ECO:0000256" key="4">
    <source>
        <dbReference type="ARBA" id="ARBA00023136"/>
    </source>
</evidence>
<evidence type="ECO:0000256" key="1">
    <source>
        <dbReference type="ARBA" id="ARBA00004141"/>
    </source>
</evidence>
<accession>A0ABM8AK28</accession>
<reference evidence="7" key="1">
    <citation type="submission" date="2022-07" db="EMBL/GenBank/DDBJ databases">
        <title>Complete Genome Sequence of the Radioresistant Bacterium Deinococcus aetherius ST0316, Isolated from the Air Dust collected in Lower Stratosphere above Japan.</title>
        <authorList>
            <person name="Satoh K."/>
            <person name="Hagiwara K."/>
            <person name="Katsumata K."/>
            <person name="Kubo A."/>
            <person name="Yokobori S."/>
            <person name="Yamagishi A."/>
            <person name="Oono Y."/>
            <person name="Narumi I."/>
        </authorList>
    </citation>
    <scope>NUCLEOTIDE SEQUENCE</scope>
    <source>
        <strain evidence="7">ST0316</strain>
        <plasmid evidence="7">pDAETH-2</plasmid>
    </source>
</reference>
<gene>
    <name evidence="7" type="ORF">DAETH_40350</name>
</gene>
<feature type="transmembrane region" description="Helical" evidence="5">
    <location>
        <begin position="206"/>
        <end position="231"/>
    </location>
</feature>
<proteinExistence type="predicted"/>
<organism evidence="7 8">
    <name type="scientific">Deinococcus aetherius</name>
    <dbReference type="NCBI Taxonomy" id="200252"/>
    <lineage>
        <taxon>Bacteria</taxon>
        <taxon>Thermotogati</taxon>
        <taxon>Deinococcota</taxon>
        <taxon>Deinococci</taxon>
        <taxon>Deinococcales</taxon>
        <taxon>Deinococcaceae</taxon>
        <taxon>Deinococcus</taxon>
    </lineage>
</organism>
<evidence type="ECO:0000256" key="5">
    <source>
        <dbReference type="SAM" id="Phobius"/>
    </source>
</evidence>
<protein>
    <submittedName>
        <fullName evidence="7">Porin</fullName>
    </submittedName>
</protein>
<dbReference type="EMBL" id="AP026562">
    <property type="protein sequence ID" value="BDP44066.1"/>
    <property type="molecule type" value="Genomic_DNA"/>
</dbReference>